<proteinExistence type="predicted"/>
<dbReference type="GO" id="GO:0050660">
    <property type="term" value="F:flavin adenine dinucleotide binding"/>
    <property type="evidence" value="ECO:0007669"/>
    <property type="project" value="TreeGrafter"/>
</dbReference>
<feature type="compositionally biased region" description="Polar residues" evidence="7">
    <location>
        <begin position="259"/>
        <end position="271"/>
    </location>
</feature>
<dbReference type="RefSeq" id="XP_062623709.1">
    <property type="nucleotide sequence ID" value="XM_062767725.1"/>
</dbReference>
<evidence type="ECO:0000256" key="2">
    <source>
        <dbReference type="ARBA" id="ARBA00022630"/>
    </source>
</evidence>
<comment type="cofactor">
    <cofactor evidence="1 6">
        <name>FAD</name>
        <dbReference type="ChEBI" id="CHEBI:57692"/>
    </cofactor>
</comment>
<dbReference type="Proteomes" id="UP000827549">
    <property type="component" value="Chromosome 1"/>
</dbReference>
<reference evidence="9" key="1">
    <citation type="submission" date="2023-10" db="EMBL/GenBank/DDBJ databases">
        <authorList>
            <person name="Noh H."/>
        </authorList>
    </citation>
    <scope>NUCLEOTIDE SEQUENCE</scope>
    <source>
        <strain evidence="9">DUCC4014</strain>
    </source>
</reference>
<dbReference type="GO" id="GO:0005739">
    <property type="term" value="C:mitochondrion"/>
    <property type="evidence" value="ECO:0007669"/>
    <property type="project" value="TreeGrafter"/>
</dbReference>
<evidence type="ECO:0000256" key="6">
    <source>
        <dbReference type="RuleBase" id="RU371123"/>
    </source>
</evidence>
<keyword evidence="3 6" id="KW-0274">FAD</keyword>
<comment type="catalytic activity">
    <reaction evidence="6">
        <text>2 R'C(R)SH + O2 = R'C(R)S-S(R)CR' + H2O2</text>
        <dbReference type="Rhea" id="RHEA:17357"/>
        <dbReference type="ChEBI" id="CHEBI:15379"/>
        <dbReference type="ChEBI" id="CHEBI:16240"/>
        <dbReference type="ChEBI" id="CHEBI:16520"/>
        <dbReference type="ChEBI" id="CHEBI:17412"/>
        <dbReference type="EC" id="1.8.3.2"/>
    </reaction>
</comment>
<evidence type="ECO:0000256" key="1">
    <source>
        <dbReference type="ARBA" id="ARBA00001974"/>
    </source>
</evidence>
<name>A0AAF0Y0P6_9TREE</name>
<feature type="region of interest" description="Disordered" evidence="7">
    <location>
        <begin position="84"/>
        <end position="129"/>
    </location>
</feature>
<evidence type="ECO:0000259" key="8">
    <source>
        <dbReference type="PROSITE" id="PS51324"/>
    </source>
</evidence>
<dbReference type="SUPFAM" id="SSF69000">
    <property type="entry name" value="FAD-dependent thiol oxidase"/>
    <property type="match status" value="1"/>
</dbReference>
<protein>
    <recommendedName>
        <fullName evidence="6">Sulfhydryl oxidase</fullName>
        <ecNumber evidence="6">1.8.3.2</ecNumber>
    </recommendedName>
</protein>
<accession>A0AAF0Y0P6</accession>
<dbReference type="EMBL" id="CP086714">
    <property type="protein sequence ID" value="WOO77677.1"/>
    <property type="molecule type" value="Genomic_DNA"/>
</dbReference>
<dbReference type="Pfam" id="PF04777">
    <property type="entry name" value="Evr1_Alr"/>
    <property type="match status" value="1"/>
</dbReference>
<evidence type="ECO:0000313" key="10">
    <source>
        <dbReference type="Proteomes" id="UP000827549"/>
    </source>
</evidence>
<dbReference type="PANTHER" id="PTHR12645:SF1">
    <property type="entry name" value="FAD-LINKED SULFHYDRYL OXIDASE ERV2"/>
    <property type="match status" value="1"/>
</dbReference>
<feature type="region of interest" description="Disordered" evidence="7">
    <location>
        <begin position="259"/>
        <end position="280"/>
    </location>
</feature>
<dbReference type="InterPro" id="IPR039799">
    <property type="entry name" value="ALR/ERV"/>
</dbReference>
<dbReference type="GeneID" id="87804498"/>
<keyword evidence="4 6" id="KW-0560">Oxidoreductase</keyword>
<keyword evidence="2 6" id="KW-0285">Flavoprotein</keyword>
<dbReference type="GO" id="GO:0016971">
    <property type="term" value="F:flavin-dependent sulfhydryl oxidase activity"/>
    <property type="evidence" value="ECO:0007669"/>
    <property type="project" value="InterPro"/>
</dbReference>
<keyword evidence="5" id="KW-1015">Disulfide bond</keyword>
<keyword evidence="10" id="KW-1185">Reference proteome</keyword>
<keyword evidence="6" id="KW-0812">Transmembrane</keyword>
<feature type="transmembrane region" description="Helical" evidence="6">
    <location>
        <begin position="7"/>
        <end position="27"/>
    </location>
</feature>
<evidence type="ECO:0000256" key="5">
    <source>
        <dbReference type="ARBA" id="ARBA00023157"/>
    </source>
</evidence>
<dbReference type="Gene3D" id="1.20.120.310">
    <property type="entry name" value="ERV/ALR sulfhydryl oxidase domain"/>
    <property type="match status" value="1"/>
</dbReference>
<evidence type="ECO:0000313" key="9">
    <source>
        <dbReference type="EMBL" id="WOO77677.1"/>
    </source>
</evidence>
<organism evidence="9 10">
    <name type="scientific">Vanrija pseudolonga</name>
    <dbReference type="NCBI Taxonomy" id="143232"/>
    <lineage>
        <taxon>Eukaryota</taxon>
        <taxon>Fungi</taxon>
        <taxon>Dikarya</taxon>
        <taxon>Basidiomycota</taxon>
        <taxon>Agaricomycotina</taxon>
        <taxon>Tremellomycetes</taxon>
        <taxon>Trichosporonales</taxon>
        <taxon>Trichosporonaceae</taxon>
        <taxon>Vanrija</taxon>
    </lineage>
</organism>
<evidence type="ECO:0000256" key="4">
    <source>
        <dbReference type="ARBA" id="ARBA00023002"/>
    </source>
</evidence>
<keyword evidence="6" id="KW-0472">Membrane</keyword>
<dbReference type="InterPro" id="IPR017905">
    <property type="entry name" value="ERV/ALR_sulphydryl_oxidase"/>
</dbReference>
<evidence type="ECO:0000256" key="7">
    <source>
        <dbReference type="SAM" id="MobiDB-lite"/>
    </source>
</evidence>
<keyword evidence="6" id="KW-1133">Transmembrane helix</keyword>
<dbReference type="AlphaFoldDB" id="A0AAF0Y0P6"/>
<dbReference type="FunFam" id="1.20.120.310:FF:000002">
    <property type="entry name" value="Sulfhydryl oxidase"/>
    <property type="match status" value="1"/>
</dbReference>
<feature type="domain" description="ERV/ALR sulfhydryl oxidase" evidence="8">
    <location>
        <begin position="146"/>
        <end position="246"/>
    </location>
</feature>
<gene>
    <name evidence="9" type="primary">ERV2</name>
    <name evidence="9" type="ORF">LOC62_01G001241</name>
</gene>
<dbReference type="EC" id="1.8.3.2" evidence="6"/>
<dbReference type="PROSITE" id="PS51324">
    <property type="entry name" value="ERV_ALR"/>
    <property type="match status" value="1"/>
</dbReference>
<sequence length="280" mass="30391">MVHIPRFARLFLLAAAVITLPTLYLFYPHEFSPSSDIDAGGIDQEHFREPVPQHVPDRGKHHVVEDEEPRNNWEAVVFDAADGGNKDGAATAKDASDQPPAPPAAADPPRKAHGNKNAAANKAGSGGADISKDTLGGGVIMPHLGNATAKAELGRAAWRVLHLMTLRFPDKPTPDDRETLKSYFHLFARLYPCGECAAHFQKLLKEYPPQTSSRKSASLWLCSLHNKVNERLGKPEFDCLTLDATYDCGCGDNSTNTTTRASYSATGNTAPLPTDPMHED</sequence>
<dbReference type="PANTHER" id="PTHR12645">
    <property type="entry name" value="ALR/ERV"/>
    <property type="match status" value="1"/>
</dbReference>
<dbReference type="InterPro" id="IPR036774">
    <property type="entry name" value="ERV/ALR_sulphydryl_oxid_sf"/>
</dbReference>
<evidence type="ECO:0000256" key="3">
    <source>
        <dbReference type="ARBA" id="ARBA00022827"/>
    </source>
</evidence>
<feature type="compositionally biased region" description="Low complexity" evidence="7">
    <location>
        <begin position="84"/>
        <end position="93"/>
    </location>
</feature>